<dbReference type="InterPro" id="IPR007813">
    <property type="entry name" value="PilN"/>
</dbReference>
<dbReference type="EMBL" id="NFZW01000001">
    <property type="protein sequence ID" value="RFA39555.1"/>
    <property type="molecule type" value="Genomic_DNA"/>
</dbReference>
<evidence type="ECO:0000313" key="3">
    <source>
        <dbReference type="EMBL" id="RFA39555.1"/>
    </source>
</evidence>
<accession>A0A3E0X4F0</accession>
<dbReference type="AlphaFoldDB" id="A0A3E0X4F0"/>
<reference evidence="4" key="1">
    <citation type="submission" date="2017-05" db="EMBL/GenBank/DDBJ databases">
        <authorList>
            <person name="Sharma S."/>
            <person name="Sidhu C."/>
            <person name="Pinnaka A.K."/>
        </authorList>
    </citation>
    <scope>NUCLEOTIDE SEQUENCE [LARGE SCALE GENOMIC DNA]</scope>
    <source>
        <strain evidence="4">AK93</strain>
    </source>
</reference>
<dbReference type="PANTHER" id="PTHR40278">
    <property type="entry name" value="DNA UTILIZATION PROTEIN HOFN"/>
    <property type="match status" value="1"/>
</dbReference>
<evidence type="ECO:0000256" key="2">
    <source>
        <dbReference type="SAM" id="Phobius"/>
    </source>
</evidence>
<evidence type="ECO:0000256" key="1">
    <source>
        <dbReference type="SAM" id="Coils"/>
    </source>
</evidence>
<keyword evidence="2" id="KW-1133">Transmembrane helix</keyword>
<dbReference type="GO" id="GO:0043107">
    <property type="term" value="P:type IV pilus-dependent motility"/>
    <property type="evidence" value="ECO:0007669"/>
    <property type="project" value="TreeGrafter"/>
</dbReference>
<name>A0A3E0X4F0_9GAMM</name>
<dbReference type="OrthoDB" id="5296173at2"/>
<feature type="transmembrane region" description="Helical" evidence="2">
    <location>
        <begin position="21"/>
        <end position="43"/>
    </location>
</feature>
<feature type="coiled-coil region" evidence="1">
    <location>
        <begin position="47"/>
        <end position="91"/>
    </location>
</feature>
<dbReference type="RefSeq" id="WP_116300477.1">
    <property type="nucleotide sequence ID" value="NZ_NFZV01000001.1"/>
</dbReference>
<keyword evidence="2" id="KW-0472">Membrane</keyword>
<keyword evidence="4" id="KW-1185">Reference proteome</keyword>
<keyword evidence="2" id="KW-0812">Transmembrane</keyword>
<gene>
    <name evidence="3" type="ORF">CAL65_01975</name>
</gene>
<protein>
    <submittedName>
        <fullName evidence="3">Pilus assembly protein PilN</fullName>
    </submittedName>
</protein>
<comment type="caution">
    <text evidence="3">The sequence shown here is derived from an EMBL/GenBank/DDBJ whole genome shotgun (WGS) entry which is preliminary data.</text>
</comment>
<evidence type="ECO:0000313" key="4">
    <source>
        <dbReference type="Proteomes" id="UP000256763"/>
    </source>
</evidence>
<proteinExistence type="predicted"/>
<dbReference type="Proteomes" id="UP000256763">
    <property type="component" value="Unassembled WGS sequence"/>
</dbReference>
<dbReference type="GO" id="GO:0043683">
    <property type="term" value="P:type IV pilus assembly"/>
    <property type="evidence" value="ECO:0007669"/>
    <property type="project" value="TreeGrafter"/>
</dbReference>
<organism evidence="3 4">
    <name type="scientific">Alkalilimnicola ehrlichii</name>
    <dbReference type="NCBI Taxonomy" id="351052"/>
    <lineage>
        <taxon>Bacteria</taxon>
        <taxon>Pseudomonadati</taxon>
        <taxon>Pseudomonadota</taxon>
        <taxon>Gammaproteobacteria</taxon>
        <taxon>Chromatiales</taxon>
        <taxon>Ectothiorhodospiraceae</taxon>
        <taxon>Alkalilimnicola</taxon>
    </lineage>
</organism>
<sequence>MTRINLLPWREEIRKDNRDRFLAMLGGAAVAGVIIWFAGHAYYNHEIGFWESRNTQLQGEINALNREIARIRDLEATKESLIARMNVIQDLQQGRPQIVHLMHQLADTVPEGVHLTRIQQNSNSLTISGIAESNARVSTYMENLDSSDWLAEPSLDVIQVRSRDNRRVSEYTLRVKQTTPNDEEGAE</sequence>
<dbReference type="Pfam" id="PF05137">
    <property type="entry name" value="PilN"/>
    <property type="match status" value="1"/>
</dbReference>
<dbReference type="PANTHER" id="PTHR40278:SF2">
    <property type="entry name" value="TYPE IV PILUS INNER MEMBRANE COMPONENT PILN"/>
    <property type="match status" value="1"/>
</dbReference>
<dbReference type="InterPro" id="IPR052534">
    <property type="entry name" value="Extracell_DNA_Util/SecSys_Comp"/>
</dbReference>
<keyword evidence="1" id="KW-0175">Coiled coil</keyword>